<gene>
    <name evidence="3" type="ORF">BFN67_03530</name>
</gene>
<evidence type="ECO:0000256" key="1">
    <source>
        <dbReference type="ARBA" id="ARBA00023027"/>
    </source>
</evidence>
<sequence>MAILVTGAAGFIGSHVCQRLLGRGDEVIGIDNLNAYYDPALKRARLAGLSGKPGFTFQEADIAEEGAVAKLCSGRGITGVVHLAAQAGVRYSLENPRAYVRSNVAGHLEILEFCRSESGLKHLVYASSSSVYGGNRKVPFAEDDRVDHPVSLYAATKKADELMSHTYAHLFNIPQTGLRFFTVYGPWGRPDMAYWMFTEAMLAGKSIRVFNRGEMWRDFTYIDDIVDGVVAVLDRPPTDATPPCRIYNIGNNNPVRLGDFIDVLEKLLGVEAQRRYEPMPASDVERTFADMTALEKDFGFRPRVSIEDGLKRFVDWYRSDWKT</sequence>
<dbReference type="EMBL" id="MDET01000023">
    <property type="protein sequence ID" value="OQM74721.1"/>
    <property type="molecule type" value="Genomic_DNA"/>
</dbReference>
<dbReference type="InterPro" id="IPR036291">
    <property type="entry name" value="NAD(P)-bd_dom_sf"/>
</dbReference>
<proteinExistence type="predicted"/>
<keyword evidence="1" id="KW-0520">NAD</keyword>
<comment type="caution">
    <text evidence="3">The sequence shown here is derived from an EMBL/GenBank/DDBJ whole genome shotgun (WGS) entry which is preliminary data.</text>
</comment>
<feature type="domain" description="NAD-dependent epimerase/dehydratase" evidence="2">
    <location>
        <begin position="3"/>
        <end position="250"/>
    </location>
</feature>
<evidence type="ECO:0000313" key="4">
    <source>
        <dbReference type="Proteomes" id="UP000191905"/>
    </source>
</evidence>
<dbReference type="SUPFAM" id="SSF51735">
    <property type="entry name" value="NAD(P)-binding Rossmann-fold domains"/>
    <property type="match status" value="1"/>
</dbReference>
<dbReference type="STRING" id="1873176.BFN67_03530"/>
<reference evidence="3 4" key="1">
    <citation type="journal article" date="2016" name="Int. J. Syst. Evol. Microbiol.">
        <title>Pseudaminobacter manganicus sp. nov., isolated from sludge of a manganese mine.</title>
        <authorList>
            <person name="Li J."/>
            <person name="Huang J."/>
            <person name="Liao S."/>
            <person name="Wang G."/>
        </authorList>
    </citation>
    <scope>NUCLEOTIDE SEQUENCE [LARGE SCALE GENOMIC DNA]</scope>
    <source>
        <strain evidence="3 4">JH-7</strain>
    </source>
</reference>
<accession>A0A1V8RNE5</accession>
<dbReference type="Proteomes" id="UP000191905">
    <property type="component" value="Unassembled WGS sequence"/>
</dbReference>
<dbReference type="RefSeq" id="WP_245295270.1">
    <property type="nucleotide sequence ID" value="NZ_MDET01000023.1"/>
</dbReference>
<dbReference type="AlphaFoldDB" id="A0A1V8RNE5"/>
<dbReference type="Pfam" id="PF01370">
    <property type="entry name" value="Epimerase"/>
    <property type="match status" value="1"/>
</dbReference>
<dbReference type="PRINTS" id="PR01713">
    <property type="entry name" value="NUCEPIMERASE"/>
</dbReference>
<keyword evidence="4" id="KW-1185">Reference proteome</keyword>
<evidence type="ECO:0000259" key="2">
    <source>
        <dbReference type="Pfam" id="PF01370"/>
    </source>
</evidence>
<dbReference type="InterPro" id="IPR001509">
    <property type="entry name" value="Epimerase_deHydtase"/>
</dbReference>
<name>A0A1V8RNE5_9HYPH</name>
<dbReference type="Gene3D" id="3.40.50.720">
    <property type="entry name" value="NAD(P)-binding Rossmann-like Domain"/>
    <property type="match status" value="1"/>
</dbReference>
<protein>
    <submittedName>
        <fullName evidence="3">Protein CapI</fullName>
    </submittedName>
</protein>
<organism evidence="3 4">
    <name type="scientific">Manganibacter manganicus</name>
    <dbReference type="NCBI Taxonomy" id="1873176"/>
    <lineage>
        <taxon>Bacteria</taxon>
        <taxon>Pseudomonadati</taxon>
        <taxon>Pseudomonadota</taxon>
        <taxon>Alphaproteobacteria</taxon>
        <taxon>Hyphomicrobiales</taxon>
        <taxon>Phyllobacteriaceae</taxon>
        <taxon>Manganibacter</taxon>
    </lineage>
</organism>
<evidence type="ECO:0000313" key="3">
    <source>
        <dbReference type="EMBL" id="OQM74721.1"/>
    </source>
</evidence>
<dbReference type="PANTHER" id="PTHR43574">
    <property type="entry name" value="EPIMERASE-RELATED"/>
    <property type="match status" value="1"/>
</dbReference>